<dbReference type="SUPFAM" id="SSF51445">
    <property type="entry name" value="(Trans)glycosidases"/>
    <property type="match status" value="1"/>
</dbReference>
<dbReference type="Gene3D" id="2.60.120.260">
    <property type="entry name" value="Galactose-binding domain-like"/>
    <property type="match status" value="2"/>
</dbReference>
<evidence type="ECO:0000259" key="9">
    <source>
        <dbReference type="Pfam" id="PF21467"/>
    </source>
</evidence>
<feature type="domain" description="Beta-galactosidase galactose-binding" evidence="9">
    <location>
        <begin position="540"/>
        <end position="594"/>
    </location>
</feature>
<evidence type="ECO:0000259" key="8">
    <source>
        <dbReference type="Pfam" id="PF21317"/>
    </source>
</evidence>
<accession>A0A411DNE8</accession>
<evidence type="ECO:0000256" key="2">
    <source>
        <dbReference type="ARBA" id="ARBA00022801"/>
    </source>
</evidence>
<dbReference type="AlphaFoldDB" id="A0A411DNE8"/>
<organism evidence="10">
    <name type="scientific">Chryseobacterium indologenes</name>
    <name type="common">Flavobacterium indologenes</name>
    <dbReference type="NCBI Taxonomy" id="253"/>
    <lineage>
        <taxon>Bacteria</taxon>
        <taxon>Pseudomonadati</taxon>
        <taxon>Bacteroidota</taxon>
        <taxon>Flavobacteriia</taxon>
        <taxon>Flavobacteriales</taxon>
        <taxon>Weeksellaceae</taxon>
        <taxon>Chryseobacterium group</taxon>
        <taxon>Chryseobacterium</taxon>
    </lineage>
</organism>
<gene>
    <name evidence="10" type="ORF">EU348_12135</name>
</gene>
<protein>
    <recommendedName>
        <fullName evidence="5">Beta-galactosidase</fullName>
        <ecNumber evidence="5">3.2.1.23</ecNumber>
    </recommendedName>
</protein>
<evidence type="ECO:0000313" key="10">
    <source>
        <dbReference type="EMBL" id="QBA21901.1"/>
    </source>
</evidence>
<feature type="domain" description="Glycoside hydrolase 35 catalytic" evidence="7">
    <location>
        <begin position="38"/>
        <end position="360"/>
    </location>
</feature>
<comment type="catalytic activity">
    <reaction evidence="5">
        <text>Hydrolysis of terminal non-reducing beta-D-galactose residues in beta-D-galactosides.</text>
        <dbReference type="EC" id="3.2.1.23"/>
    </reaction>
</comment>
<dbReference type="PIRSF" id="PIRSF006336">
    <property type="entry name" value="B-gal"/>
    <property type="match status" value="1"/>
</dbReference>
<dbReference type="InterPro" id="IPR026283">
    <property type="entry name" value="B-gal_1-like"/>
</dbReference>
<dbReference type="InterPro" id="IPR001944">
    <property type="entry name" value="Glycoside_Hdrlase_35"/>
</dbReference>
<comment type="similarity">
    <text evidence="1 6">Belongs to the glycosyl hydrolase 35 family.</text>
</comment>
<dbReference type="PRINTS" id="PR00742">
    <property type="entry name" value="GLHYDRLASE35"/>
</dbReference>
<dbReference type="PANTHER" id="PTHR23421">
    <property type="entry name" value="BETA-GALACTOSIDASE RELATED"/>
    <property type="match status" value="1"/>
</dbReference>
<evidence type="ECO:0000259" key="7">
    <source>
        <dbReference type="Pfam" id="PF01301"/>
    </source>
</evidence>
<feature type="active site" description="Nucleophile" evidence="4">
    <location>
        <position position="269"/>
    </location>
</feature>
<dbReference type="PROSITE" id="PS01182">
    <property type="entry name" value="GLYCOSYL_HYDROL_F35"/>
    <property type="match status" value="1"/>
</dbReference>
<dbReference type="EC" id="3.2.1.23" evidence="5"/>
<dbReference type="InterPro" id="IPR031330">
    <property type="entry name" value="Gly_Hdrlase_35_cat"/>
</dbReference>
<feature type="domain" description="Beta-galactosidase 1-like first all-beta" evidence="8">
    <location>
        <begin position="405"/>
        <end position="515"/>
    </location>
</feature>
<dbReference type="Pfam" id="PF01301">
    <property type="entry name" value="Glyco_hydro_35"/>
    <property type="match status" value="1"/>
</dbReference>
<dbReference type="InterPro" id="IPR048912">
    <property type="entry name" value="BetaGal1-like_ABD1"/>
</dbReference>
<evidence type="ECO:0000256" key="3">
    <source>
        <dbReference type="ARBA" id="ARBA00023295"/>
    </source>
</evidence>
<feature type="active site" description="Proton donor" evidence="4">
    <location>
        <position position="185"/>
    </location>
</feature>
<reference evidence="10" key="1">
    <citation type="submission" date="2019-01" db="EMBL/GenBank/DDBJ databases">
        <title>Whole Genome Sequencing for Putative Detection of Antimicrobial Resistance and Potential Virulence Factors in Chryseobacterium indologenes isolated from Nile Tilapia in Tanzania.</title>
        <authorList>
            <person name="Mwega E."/>
            <person name="Mutoloki S."/>
            <person name="Mugimba K."/>
            <person name="Colquhoun D."/>
            <person name="Mdegela R."/>
            <person name="Evensen O."/>
            <person name="Wasteson Y."/>
        </authorList>
    </citation>
    <scope>NUCLEOTIDE SEQUENCE [LARGE SCALE GENOMIC DNA]</scope>
    <source>
        <strain evidence="10">StR 01</strain>
    </source>
</reference>
<evidence type="ECO:0000256" key="5">
    <source>
        <dbReference type="RuleBase" id="RU000675"/>
    </source>
</evidence>
<name>A0A411DNE8_CHRID</name>
<proteinExistence type="inferred from homology"/>
<dbReference type="InterPro" id="IPR048913">
    <property type="entry name" value="BetaGal_gal-bd"/>
</dbReference>
<evidence type="ECO:0000256" key="6">
    <source>
        <dbReference type="RuleBase" id="RU003679"/>
    </source>
</evidence>
<dbReference type="Pfam" id="PF21317">
    <property type="entry name" value="BetaGal_ABD_1"/>
    <property type="match status" value="1"/>
</dbReference>
<evidence type="ECO:0000256" key="1">
    <source>
        <dbReference type="ARBA" id="ARBA00009809"/>
    </source>
</evidence>
<dbReference type="EMBL" id="CP035532">
    <property type="protein sequence ID" value="QBA21901.1"/>
    <property type="molecule type" value="Genomic_DNA"/>
</dbReference>
<sequence length="623" mass="71782">MPYNMRNFNRYLCIILLFFSLNTVFSQKGNFEIKDGHFFLNGKPFTVYSGEMHYPRVPSEYWKHRLEMMKAMGLNTVTTYVFWNYHEETPGKWNFSGEKDLQKFIKTAQEVGLYVIIRPGPYVCAEWEFGGYPWWLQKNKDLEIRRDNKAFLEECRKYISQLAKQIVPLQINNGGPVIMVQAENEFGSYVAQRKDIPLEEHRKYSHKIKDMLSKSGISVPLFTSDGSSLFKGGSVEGALPTANGESDIAVLKKSINEYNGGKGPYMVAEYYPGWLDHWAEPFVKVSTEEVVKQTKLYIENDISFNYYMIHGGTNFGFTSGANYDKDHDIQPDLTSYDYDAPISEAGWATPKYNALREIFQSINKSKLPDVPKPVKVITIPRIKFSKVNSLFDLTDHQKPVINDQPLTFEDLNIGNGYVLYRRKFDKDHKGRLEIKGLRDYANIYINGQWKGELNRVYKKYDLAIEIKSGDRLEILVENMGRINYGAEIVHNLKGIISPVKINGAEVSGNWEMLPLPFDTFPKHHFKNKEIADHSPVIQEAEFVLEETGDTFLDMRNFGKGIVFINGKKAGRYWSTAGPQQTLYIPGVWLKKGKNRIQIFEQIKFHHTISSIDHPILDQIVNNN</sequence>
<dbReference type="InterPro" id="IPR017853">
    <property type="entry name" value="GH"/>
</dbReference>
<keyword evidence="3 5" id="KW-0326">Glycosidase</keyword>
<dbReference type="InterPro" id="IPR019801">
    <property type="entry name" value="Glyco_hydro_35_CS"/>
</dbReference>
<dbReference type="GO" id="GO:0005975">
    <property type="term" value="P:carbohydrate metabolic process"/>
    <property type="evidence" value="ECO:0007669"/>
    <property type="project" value="InterPro"/>
</dbReference>
<dbReference type="Gene3D" id="3.20.20.80">
    <property type="entry name" value="Glycosidases"/>
    <property type="match status" value="1"/>
</dbReference>
<keyword evidence="2 5" id="KW-0378">Hydrolase</keyword>
<dbReference type="InterPro" id="IPR008979">
    <property type="entry name" value="Galactose-bd-like_sf"/>
</dbReference>
<evidence type="ECO:0000256" key="4">
    <source>
        <dbReference type="PIRSR" id="PIRSR006336-1"/>
    </source>
</evidence>
<dbReference type="GO" id="GO:0004565">
    <property type="term" value="F:beta-galactosidase activity"/>
    <property type="evidence" value="ECO:0007669"/>
    <property type="project" value="UniProtKB-EC"/>
</dbReference>
<dbReference type="SUPFAM" id="SSF49785">
    <property type="entry name" value="Galactose-binding domain-like"/>
    <property type="match status" value="2"/>
</dbReference>
<dbReference type="Pfam" id="PF21467">
    <property type="entry name" value="BetaGal_gal-bd"/>
    <property type="match status" value="1"/>
</dbReference>